<evidence type="ECO:0000256" key="1">
    <source>
        <dbReference type="ARBA" id="ARBA00023125"/>
    </source>
</evidence>
<dbReference type="InterPro" id="IPR010982">
    <property type="entry name" value="Lambda_DNA-bd_dom_sf"/>
</dbReference>
<dbReference type="Pfam" id="PF01381">
    <property type="entry name" value="HTH_3"/>
    <property type="match status" value="1"/>
</dbReference>
<proteinExistence type="predicted"/>
<dbReference type="CDD" id="cd00093">
    <property type="entry name" value="HTH_XRE"/>
    <property type="match status" value="1"/>
</dbReference>
<reference evidence="4" key="1">
    <citation type="submission" date="2024-06" db="EMBL/GenBank/DDBJ databases">
        <title>Caproicibacterium argilliputei sp. nov, a novel caproic acid producing anaerobic bacterium isolated from pit mud.</title>
        <authorList>
            <person name="Zeng C."/>
        </authorList>
    </citation>
    <scope>NUCLEOTIDE SEQUENCE [LARGE SCALE GENOMIC DNA]</scope>
    <source>
        <strain evidence="4">ZCY20-5</strain>
    </source>
</reference>
<dbReference type="EMBL" id="CP135996">
    <property type="protein sequence ID" value="WOC31533.1"/>
    <property type="molecule type" value="Genomic_DNA"/>
</dbReference>
<dbReference type="PROSITE" id="PS50943">
    <property type="entry name" value="HTH_CROC1"/>
    <property type="match status" value="1"/>
</dbReference>
<accession>A0AA97H2T9</accession>
<dbReference type="InterPro" id="IPR050807">
    <property type="entry name" value="TransReg_Diox_bact_type"/>
</dbReference>
<keyword evidence="1" id="KW-0238">DNA-binding</keyword>
<reference evidence="4" key="3">
    <citation type="submission" date="2024-06" db="EMBL/GenBank/DDBJ databases">
        <authorList>
            <person name="Zeng C."/>
        </authorList>
    </citation>
    <scope>NUCLEOTIDE SEQUENCE [LARGE SCALE GENOMIC DNA]</scope>
    <source>
        <strain evidence="4">ZCY20-5</strain>
    </source>
</reference>
<sequence length="67" mass="7390">MPDMNELSMQLAKIRKESGLSQTQLAELAGLKQSNVARIENGSSVPTLSTMQKILRPIGYKLTIQKC</sequence>
<dbReference type="InterPro" id="IPR001387">
    <property type="entry name" value="Cro/C1-type_HTH"/>
</dbReference>
<dbReference type="SUPFAM" id="SSF47413">
    <property type="entry name" value="lambda repressor-like DNA-binding domains"/>
    <property type="match status" value="1"/>
</dbReference>
<dbReference type="Proteomes" id="UP001300604">
    <property type="component" value="Chromosome"/>
</dbReference>
<evidence type="ECO:0000313" key="4">
    <source>
        <dbReference type="Proteomes" id="UP001300604"/>
    </source>
</evidence>
<dbReference type="Gene3D" id="1.10.260.40">
    <property type="entry name" value="lambda repressor-like DNA-binding domains"/>
    <property type="match status" value="1"/>
</dbReference>
<dbReference type="PANTHER" id="PTHR46797:SF11">
    <property type="entry name" value="HTH-TYPE TRANSCRIPTIONAL REGULATOR PUUR"/>
    <property type="match status" value="1"/>
</dbReference>
<dbReference type="KEGG" id="carl:PXC00_09955"/>
<dbReference type="GO" id="GO:0005829">
    <property type="term" value="C:cytosol"/>
    <property type="evidence" value="ECO:0007669"/>
    <property type="project" value="TreeGrafter"/>
</dbReference>
<evidence type="ECO:0000259" key="2">
    <source>
        <dbReference type="PROSITE" id="PS50943"/>
    </source>
</evidence>
<name>A0AA97H2T9_9FIRM</name>
<dbReference type="PANTHER" id="PTHR46797">
    <property type="entry name" value="HTH-TYPE TRANSCRIPTIONAL REGULATOR"/>
    <property type="match status" value="1"/>
</dbReference>
<organism evidence="3 4">
    <name type="scientific">Caproicibacterium argilliputei</name>
    <dbReference type="NCBI Taxonomy" id="3030016"/>
    <lineage>
        <taxon>Bacteria</taxon>
        <taxon>Bacillati</taxon>
        <taxon>Bacillota</taxon>
        <taxon>Clostridia</taxon>
        <taxon>Eubacteriales</taxon>
        <taxon>Oscillospiraceae</taxon>
        <taxon>Caproicibacterium</taxon>
    </lineage>
</organism>
<dbReference type="RefSeq" id="WP_275846445.1">
    <property type="nucleotide sequence ID" value="NZ_CP135996.1"/>
</dbReference>
<dbReference type="GO" id="GO:0003677">
    <property type="term" value="F:DNA binding"/>
    <property type="evidence" value="ECO:0007669"/>
    <property type="project" value="UniProtKB-KW"/>
</dbReference>
<gene>
    <name evidence="3" type="ORF">PXC00_09955</name>
</gene>
<reference evidence="3 4" key="2">
    <citation type="submission" date="2024-06" db="EMBL/GenBank/DDBJ databases">
        <title>Caproicibacterium argilliputei sp. nov, a novel caproic acid producing anaerobic bacterium isolated from pit mud.</title>
        <authorList>
            <person name="Xia S."/>
        </authorList>
    </citation>
    <scope>NUCLEOTIDE SEQUENCE [LARGE SCALE GENOMIC DNA]</scope>
    <source>
        <strain evidence="3 4">ZCY20-5</strain>
    </source>
</reference>
<feature type="domain" description="HTH cro/C1-type" evidence="2">
    <location>
        <begin position="11"/>
        <end position="65"/>
    </location>
</feature>
<dbReference type="GO" id="GO:0003700">
    <property type="term" value="F:DNA-binding transcription factor activity"/>
    <property type="evidence" value="ECO:0007669"/>
    <property type="project" value="TreeGrafter"/>
</dbReference>
<protein>
    <submittedName>
        <fullName evidence="3">Helix-turn-helix transcriptional regulator</fullName>
    </submittedName>
</protein>
<evidence type="ECO:0000313" key="3">
    <source>
        <dbReference type="EMBL" id="WOC31533.1"/>
    </source>
</evidence>
<dbReference type="AlphaFoldDB" id="A0AA97H2T9"/>
<keyword evidence="4" id="KW-1185">Reference proteome</keyword>
<dbReference type="SMART" id="SM00530">
    <property type="entry name" value="HTH_XRE"/>
    <property type="match status" value="1"/>
</dbReference>